<evidence type="ECO:0000256" key="1">
    <source>
        <dbReference type="SAM" id="MobiDB-lite"/>
    </source>
</evidence>
<keyword evidence="3" id="KW-1185">Reference proteome</keyword>
<dbReference type="EMBL" id="SRLO01000023">
    <property type="protein sequence ID" value="TNN85061.1"/>
    <property type="molecule type" value="Genomic_DNA"/>
</dbReference>
<reference evidence="2 3" key="1">
    <citation type="submission" date="2019-03" db="EMBL/GenBank/DDBJ databases">
        <title>First draft genome of Liparis tanakae, snailfish: a comprehensive survey of snailfish specific genes.</title>
        <authorList>
            <person name="Kim W."/>
            <person name="Song I."/>
            <person name="Jeong J.-H."/>
            <person name="Kim D."/>
            <person name="Kim S."/>
            <person name="Ryu S."/>
            <person name="Song J.Y."/>
            <person name="Lee S.K."/>
        </authorList>
    </citation>
    <scope>NUCLEOTIDE SEQUENCE [LARGE SCALE GENOMIC DNA]</scope>
    <source>
        <tissue evidence="2">Muscle</tissue>
    </source>
</reference>
<evidence type="ECO:0000313" key="3">
    <source>
        <dbReference type="Proteomes" id="UP000314294"/>
    </source>
</evidence>
<name>A0A4Z2J550_9TELE</name>
<protein>
    <submittedName>
        <fullName evidence="2">Uncharacterized protein</fullName>
    </submittedName>
</protein>
<dbReference type="Proteomes" id="UP000314294">
    <property type="component" value="Unassembled WGS sequence"/>
</dbReference>
<organism evidence="2 3">
    <name type="scientific">Liparis tanakae</name>
    <name type="common">Tanaka's snailfish</name>
    <dbReference type="NCBI Taxonomy" id="230148"/>
    <lineage>
        <taxon>Eukaryota</taxon>
        <taxon>Metazoa</taxon>
        <taxon>Chordata</taxon>
        <taxon>Craniata</taxon>
        <taxon>Vertebrata</taxon>
        <taxon>Euteleostomi</taxon>
        <taxon>Actinopterygii</taxon>
        <taxon>Neopterygii</taxon>
        <taxon>Teleostei</taxon>
        <taxon>Neoteleostei</taxon>
        <taxon>Acanthomorphata</taxon>
        <taxon>Eupercaria</taxon>
        <taxon>Perciformes</taxon>
        <taxon>Cottioidei</taxon>
        <taxon>Cottales</taxon>
        <taxon>Liparidae</taxon>
        <taxon>Liparis</taxon>
    </lineage>
</organism>
<proteinExistence type="predicted"/>
<gene>
    <name evidence="2" type="ORF">EYF80_004715</name>
</gene>
<accession>A0A4Z2J550</accession>
<evidence type="ECO:0000313" key="2">
    <source>
        <dbReference type="EMBL" id="TNN85061.1"/>
    </source>
</evidence>
<comment type="caution">
    <text evidence="2">The sequence shown here is derived from an EMBL/GenBank/DDBJ whole genome shotgun (WGS) entry which is preliminary data.</text>
</comment>
<sequence>METQRTHARWIACHEVAPESVRDQPRASNTDTLRPSGGTGGVKCFRSVSVELFPHMMLSEN</sequence>
<dbReference type="AlphaFoldDB" id="A0A4Z2J550"/>
<feature type="region of interest" description="Disordered" evidence="1">
    <location>
        <begin position="20"/>
        <end position="40"/>
    </location>
</feature>